<evidence type="ECO:0000313" key="11">
    <source>
        <dbReference type="EMBL" id="KAJ7381776.1"/>
    </source>
</evidence>
<gene>
    <name evidence="11" type="ORF">OS493_039082</name>
</gene>
<dbReference type="InterPro" id="IPR006667">
    <property type="entry name" value="SLC41_membr_dom"/>
</dbReference>
<evidence type="ECO:0000256" key="9">
    <source>
        <dbReference type="SAM" id="Phobius"/>
    </source>
</evidence>
<dbReference type="SUPFAM" id="SSF161093">
    <property type="entry name" value="MgtE membrane domain-like"/>
    <property type="match status" value="2"/>
</dbReference>
<keyword evidence="3" id="KW-0813">Transport</keyword>
<dbReference type="Gene3D" id="1.10.357.20">
    <property type="entry name" value="SLC41 divalent cation transporters, integral membrane domain"/>
    <property type="match status" value="2"/>
</dbReference>
<dbReference type="AlphaFoldDB" id="A0A9X0D009"/>
<proteinExistence type="inferred from homology"/>
<evidence type="ECO:0000256" key="3">
    <source>
        <dbReference type="ARBA" id="ARBA00022448"/>
    </source>
</evidence>
<comment type="subcellular location">
    <subcellularLocation>
        <location evidence="1">Membrane</location>
        <topology evidence="1">Multi-pass membrane protein</topology>
    </subcellularLocation>
</comment>
<dbReference type="PANTHER" id="PTHR16228:SF7">
    <property type="entry name" value="SLC41A_MGTE INTEGRAL MEMBRANE DOMAIN-CONTAINING PROTEIN"/>
    <property type="match status" value="1"/>
</dbReference>
<dbReference type="OrthoDB" id="5791097at2759"/>
<dbReference type="InterPro" id="IPR045349">
    <property type="entry name" value="SLC41A1-3"/>
</dbReference>
<protein>
    <recommendedName>
        <fullName evidence="10">SLC41A/MgtE integral membrane domain-containing protein</fullName>
    </recommendedName>
</protein>
<feature type="transmembrane region" description="Helical" evidence="9">
    <location>
        <begin position="263"/>
        <end position="282"/>
    </location>
</feature>
<sequence>EQRDYEFQTEIAGTGDTRSEEGSFTIGLQHWQVFKDISEIFILVPALLGLKGNLEMTLASRLSTAANVGNMDCAKSQWKLIGGNMALIQVQATIVGALAAFAAVIMGWILDGEFNIHHANLLCASSLVTATLASLILGSVMVAVVLCSRKCNINPDNVATPIAASLGDLITLALLSAISRFLHSCIALEAFILDFAVDKYRGIAVFNPVMNGVGGNLVAVQASRLSTGLHQLGKPGQEQESSKFRGCIDTFCGSGLHARTTRVLLFMVIPGNLIFLYTIRVLQAGHTTLTLIFTSAYLFAGIIQVSVLLLTANWLVHWMWKRGKDPDNYSIPYLTALGDLLGTGFLAVSFHLLWLIGDRDADVGD</sequence>
<keyword evidence="8 9" id="KW-0472">Membrane</keyword>
<dbReference type="GO" id="GO:0008324">
    <property type="term" value="F:monoatomic cation transmembrane transporter activity"/>
    <property type="evidence" value="ECO:0007669"/>
    <property type="project" value="InterPro"/>
</dbReference>
<evidence type="ECO:0000256" key="1">
    <source>
        <dbReference type="ARBA" id="ARBA00004141"/>
    </source>
</evidence>
<dbReference type="InterPro" id="IPR036739">
    <property type="entry name" value="SLC41_membr_dom_sf"/>
</dbReference>
<evidence type="ECO:0000256" key="7">
    <source>
        <dbReference type="ARBA" id="ARBA00023065"/>
    </source>
</evidence>
<dbReference type="EMBL" id="MU826023">
    <property type="protein sequence ID" value="KAJ7381776.1"/>
    <property type="molecule type" value="Genomic_DNA"/>
</dbReference>
<accession>A0A9X0D009</accession>
<dbReference type="Proteomes" id="UP001163046">
    <property type="component" value="Unassembled WGS sequence"/>
</dbReference>
<keyword evidence="7" id="KW-0406">Ion transport</keyword>
<feature type="transmembrane region" description="Helical" evidence="9">
    <location>
        <begin position="288"/>
        <end position="310"/>
    </location>
</feature>
<evidence type="ECO:0000256" key="6">
    <source>
        <dbReference type="ARBA" id="ARBA00022989"/>
    </source>
</evidence>
<evidence type="ECO:0000259" key="10">
    <source>
        <dbReference type="Pfam" id="PF01769"/>
    </source>
</evidence>
<dbReference type="FunFam" id="1.10.357.20:FF:000016">
    <property type="entry name" value="Predicted protein"/>
    <property type="match status" value="1"/>
</dbReference>
<organism evidence="11 12">
    <name type="scientific">Desmophyllum pertusum</name>
    <dbReference type="NCBI Taxonomy" id="174260"/>
    <lineage>
        <taxon>Eukaryota</taxon>
        <taxon>Metazoa</taxon>
        <taxon>Cnidaria</taxon>
        <taxon>Anthozoa</taxon>
        <taxon>Hexacorallia</taxon>
        <taxon>Scleractinia</taxon>
        <taxon>Caryophylliina</taxon>
        <taxon>Caryophylliidae</taxon>
        <taxon>Desmophyllum</taxon>
    </lineage>
</organism>
<evidence type="ECO:0000256" key="2">
    <source>
        <dbReference type="ARBA" id="ARBA00009749"/>
    </source>
</evidence>
<feature type="domain" description="SLC41A/MgtE integral membrane" evidence="10">
    <location>
        <begin position="44"/>
        <end position="177"/>
    </location>
</feature>
<feature type="transmembrane region" description="Helical" evidence="9">
    <location>
        <begin position="121"/>
        <end position="146"/>
    </location>
</feature>
<feature type="domain" description="SLC41A/MgtE integral membrane" evidence="10">
    <location>
        <begin position="208"/>
        <end position="347"/>
    </location>
</feature>
<comment type="similarity">
    <text evidence="2">Belongs to the SLC41A transporter family.</text>
</comment>
<dbReference type="FunFam" id="1.10.357.20:FF:000001">
    <property type="entry name" value="Solute carrier family 41 member 2"/>
    <property type="match status" value="1"/>
</dbReference>
<name>A0A9X0D009_9CNID</name>
<dbReference type="PANTHER" id="PTHR16228">
    <property type="entry name" value="DIVALENT CATION TRANSPORTER SOLUTE CARRIER FAMILY 41"/>
    <property type="match status" value="1"/>
</dbReference>
<evidence type="ECO:0000256" key="8">
    <source>
        <dbReference type="ARBA" id="ARBA00023136"/>
    </source>
</evidence>
<evidence type="ECO:0000256" key="5">
    <source>
        <dbReference type="ARBA" id="ARBA00022842"/>
    </source>
</evidence>
<reference evidence="11" key="1">
    <citation type="submission" date="2023-01" db="EMBL/GenBank/DDBJ databases">
        <title>Genome assembly of the deep-sea coral Lophelia pertusa.</title>
        <authorList>
            <person name="Herrera S."/>
            <person name="Cordes E."/>
        </authorList>
    </citation>
    <scope>NUCLEOTIDE SEQUENCE</scope>
    <source>
        <strain evidence="11">USNM1676648</strain>
        <tissue evidence="11">Polyp</tissue>
    </source>
</reference>
<evidence type="ECO:0000313" key="12">
    <source>
        <dbReference type="Proteomes" id="UP001163046"/>
    </source>
</evidence>
<keyword evidence="5" id="KW-0460">Magnesium</keyword>
<feature type="non-terminal residue" evidence="11">
    <location>
        <position position="365"/>
    </location>
</feature>
<feature type="transmembrane region" description="Helical" evidence="9">
    <location>
        <begin position="86"/>
        <end position="109"/>
    </location>
</feature>
<keyword evidence="4 9" id="KW-0812">Transmembrane</keyword>
<dbReference type="GO" id="GO:0005886">
    <property type="term" value="C:plasma membrane"/>
    <property type="evidence" value="ECO:0007669"/>
    <property type="project" value="TreeGrafter"/>
</dbReference>
<feature type="transmembrane region" description="Helical" evidence="9">
    <location>
        <begin position="331"/>
        <end position="356"/>
    </location>
</feature>
<comment type="caution">
    <text evidence="11">The sequence shown here is derived from an EMBL/GenBank/DDBJ whole genome shotgun (WGS) entry which is preliminary data.</text>
</comment>
<evidence type="ECO:0000256" key="4">
    <source>
        <dbReference type="ARBA" id="ARBA00022692"/>
    </source>
</evidence>
<keyword evidence="6 9" id="KW-1133">Transmembrane helix</keyword>
<keyword evidence="12" id="KW-1185">Reference proteome</keyword>
<dbReference type="Pfam" id="PF01769">
    <property type="entry name" value="MgtE"/>
    <property type="match status" value="2"/>
</dbReference>